<dbReference type="AlphaFoldDB" id="A0A0M0KBI3"/>
<comment type="caution">
    <text evidence="2">The sequence shown here is derived from an EMBL/GenBank/DDBJ whole genome shotgun (WGS) entry which is preliminary data.</text>
</comment>
<evidence type="ECO:0000313" key="3">
    <source>
        <dbReference type="Proteomes" id="UP000037460"/>
    </source>
</evidence>
<name>A0A0M0KBI3_9EUKA</name>
<evidence type="ECO:0000313" key="2">
    <source>
        <dbReference type="EMBL" id="KOO36144.1"/>
    </source>
</evidence>
<protein>
    <submittedName>
        <fullName evidence="2">Uncharacterized protein</fullName>
    </submittedName>
</protein>
<dbReference type="EMBL" id="JWZX01000622">
    <property type="protein sequence ID" value="KOO36144.1"/>
    <property type="molecule type" value="Genomic_DNA"/>
</dbReference>
<accession>A0A0M0KBI3</accession>
<feature type="region of interest" description="Disordered" evidence="1">
    <location>
        <begin position="1"/>
        <end position="23"/>
    </location>
</feature>
<sequence length="238" mass="27390">MHGSEQRERTLESRTERFENNRRAAADLKQDVADRAARFAETLMRRVEEKRQRVAAIRDQTKTEVIRQSKEMFAQRKQETAKDVRTSVKSWNAEKEYNHQQALTRARHNKSQALSSRGNVVEQRSVLIEHRKKDAMAIKNGLQAIKDRKQHQKLSAEVKNREAHDDLFEQNFVSAAQAEMLVASSYDSISNAHLDDLAARDGKMVRVVPKQSWVPWFSGSSDQHSGWFGGQHIDLQAL</sequence>
<keyword evidence="3" id="KW-1185">Reference proteome</keyword>
<dbReference type="Proteomes" id="UP000037460">
    <property type="component" value="Unassembled WGS sequence"/>
</dbReference>
<evidence type="ECO:0000256" key="1">
    <source>
        <dbReference type="SAM" id="MobiDB-lite"/>
    </source>
</evidence>
<proteinExistence type="predicted"/>
<organism evidence="2 3">
    <name type="scientific">Chrysochromulina tobinii</name>
    <dbReference type="NCBI Taxonomy" id="1460289"/>
    <lineage>
        <taxon>Eukaryota</taxon>
        <taxon>Haptista</taxon>
        <taxon>Haptophyta</taxon>
        <taxon>Prymnesiophyceae</taxon>
        <taxon>Prymnesiales</taxon>
        <taxon>Chrysochromulinaceae</taxon>
        <taxon>Chrysochromulina</taxon>
    </lineage>
</organism>
<reference evidence="3" key="1">
    <citation type="journal article" date="2015" name="PLoS Genet.">
        <title>Genome Sequence and Transcriptome Analyses of Chrysochromulina tobin: Metabolic Tools for Enhanced Algal Fitness in the Prominent Order Prymnesiales (Haptophyceae).</title>
        <authorList>
            <person name="Hovde B.T."/>
            <person name="Deodato C.R."/>
            <person name="Hunsperger H.M."/>
            <person name="Ryken S.A."/>
            <person name="Yost W."/>
            <person name="Jha R.K."/>
            <person name="Patterson J."/>
            <person name="Monnat R.J. Jr."/>
            <person name="Barlow S.B."/>
            <person name="Starkenburg S.R."/>
            <person name="Cattolico R.A."/>
        </authorList>
    </citation>
    <scope>NUCLEOTIDE SEQUENCE</scope>
    <source>
        <strain evidence="3">CCMP291</strain>
    </source>
</reference>
<gene>
    <name evidence="2" type="ORF">Ctob_012897</name>
</gene>